<sequence>MFRRKRRYPNEVTTHETNAILDKSEAKINSVKEYNDESKDVLSAMIAKNISNELNADKELLLTRPPKLEMSNSLNSLPLLVKSLDGNKDYIREIDDLESIESDSKLTLNDNKSDTEEVLQELNKLDLDLDDRESKYPMRYSSRKRGQSWSNWDNNMHVELNAESSLSSFSRPASTNEIPGLKSKSYTAPETRGQMDYIEFLAKE</sequence>
<accession>A0A7R9R011</accession>
<reference evidence="2" key="1">
    <citation type="submission" date="2020-11" db="EMBL/GenBank/DDBJ databases">
        <authorList>
            <person name="Tran Van P."/>
        </authorList>
    </citation>
    <scope>NUCLEOTIDE SEQUENCE</scope>
</reference>
<proteinExistence type="predicted"/>
<name>A0A7R9R011_9ACAR</name>
<feature type="region of interest" description="Disordered" evidence="1">
    <location>
        <begin position="165"/>
        <end position="187"/>
    </location>
</feature>
<dbReference type="OrthoDB" id="6525789at2759"/>
<dbReference type="Proteomes" id="UP000728032">
    <property type="component" value="Unassembled WGS sequence"/>
</dbReference>
<evidence type="ECO:0000313" key="3">
    <source>
        <dbReference type="Proteomes" id="UP000728032"/>
    </source>
</evidence>
<protein>
    <submittedName>
        <fullName evidence="2">Uncharacterized protein</fullName>
    </submittedName>
</protein>
<evidence type="ECO:0000313" key="2">
    <source>
        <dbReference type="EMBL" id="CAD7663865.1"/>
    </source>
</evidence>
<gene>
    <name evidence="2" type="ORF">ONB1V03_LOCUS20423</name>
</gene>
<dbReference type="EMBL" id="CAJPVJ010034851">
    <property type="protein sequence ID" value="CAG2181002.1"/>
    <property type="molecule type" value="Genomic_DNA"/>
</dbReference>
<feature type="non-terminal residue" evidence="2">
    <location>
        <position position="1"/>
    </location>
</feature>
<dbReference type="AlphaFoldDB" id="A0A7R9R011"/>
<dbReference type="EMBL" id="OC949676">
    <property type="protein sequence ID" value="CAD7663865.1"/>
    <property type="molecule type" value="Genomic_DNA"/>
</dbReference>
<evidence type="ECO:0000256" key="1">
    <source>
        <dbReference type="SAM" id="MobiDB-lite"/>
    </source>
</evidence>
<organism evidence="2">
    <name type="scientific">Oppiella nova</name>
    <dbReference type="NCBI Taxonomy" id="334625"/>
    <lineage>
        <taxon>Eukaryota</taxon>
        <taxon>Metazoa</taxon>
        <taxon>Ecdysozoa</taxon>
        <taxon>Arthropoda</taxon>
        <taxon>Chelicerata</taxon>
        <taxon>Arachnida</taxon>
        <taxon>Acari</taxon>
        <taxon>Acariformes</taxon>
        <taxon>Sarcoptiformes</taxon>
        <taxon>Oribatida</taxon>
        <taxon>Brachypylina</taxon>
        <taxon>Oppioidea</taxon>
        <taxon>Oppiidae</taxon>
        <taxon>Oppiella</taxon>
    </lineage>
</organism>
<feature type="compositionally biased region" description="Polar residues" evidence="1">
    <location>
        <begin position="165"/>
        <end position="177"/>
    </location>
</feature>
<keyword evidence="3" id="KW-1185">Reference proteome</keyword>